<gene>
    <name evidence="9" type="primary">uxuA</name>
    <name evidence="10" type="ORF">FHS87_002128</name>
</gene>
<comment type="similarity">
    <text evidence="4 9">Belongs to the mannonate dehydratase family.</text>
</comment>
<evidence type="ECO:0000256" key="7">
    <source>
        <dbReference type="ARBA" id="ARBA00023211"/>
    </source>
</evidence>
<dbReference type="GO" id="GO:0008927">
    <property type="term" value="F:mannonate dehydratase activity"/>
    <property type="evidence" value="ECO:0007669"/>
    <property type="project" value="UniProtKB-UniRule"/>
</dbReference>
<keyword evidence="6 9" id="KW-0408">Iron</keyword>
<evidence type="ECO:0000256" key="3">
    <source>
        <dbReference type="ARBA" id="ARBA00004892"/>
    </source>
</evidence>
<dbReference type="InterPro" id="IPR036237">
    <property type="entry name" value="Xyl_isomerase-like_sf"/>
</dbReference>
<dbReference type="HAMAP" id="MF_00106">
    <property type="entry name" value="UxuA"/>
    <property type="match status" value="1"/>
</dbReference>
<comment type="function">
    <text evidence="2 9">Catalyzes the dehydration of D-mannonate.</text>
</comment>
<dbReference type="PIRSF" id="PIRSF016049">
    <property type="entry name" value="Man_dehyd"/>
    <property type="match status" value="1"/>
</dbReference>
<protein>
    <recommendedName>
        <fullName evidence="5 9">Mannonate dehydratase</fullName>
        <ecNumber evidence="5 9">4.2.1.8</ecNumber>
    </recommendedName>
    <alternativeName>
        <fullName evidence="9">D-mannonate hydro-lyase</fullName>
    </alternativeName>
</protein>
<evidence type="ECO:0000256" key="6">
    <source>
        <dbReference type="ARBA" id="ARBA00023004"/>
    </source>
</evidence>
<comment type="pathway">
    <text evidence="3 9">Carbohydrate metabolism; pentose and glucuronate interconversion.</text>
</comment>
<dbReference type="NCBIfam" id="TIGR00695">
    <property type="entry name" value="uxuA"/>
    <property type="match status" value="1"/>
</dbReference>
<name>A0A840XZ34_9PROT</name>
<evidence type="ECO:0000256" key="8">
    <source>
        <dbReference type="ARBA" id="ARBA00023239"/>
    </source>
</evidence>
<comment type="cofactor">
    <cofactor evidence="9">
        <name>Fe(2+)</name>
        <dbReference type="ChEBI" id="CHEBI:29033"/>
    </cofactor>
    <cofactor evidence="9">
        <name>Mn(2+)</name>
        <dbReference type="ChEBI" id="CHEBI:29035"/>
    </cofactor>
</comment>
<dbReference type="EMBL" id="JACIJD010000008">
    <property type="protein sequence ID" value="MBB5694088.1"/>
    <property type="molecule type" value="Genomic_DNA"/>
</dbReference>
<evidence type="ECO:0000313" key="11">
    <source>
        <dbReference type="Proteomes" id="UP000580654"/>
    </source>
</evidence>
<evidence type="ECO:0000313" key="10">
    <source>
        <dbReference type="EMBL" id="MBB5694088.1"/>
    </source>
</evidence>
<sequence length="396" mass="43794">MLETWRWFGPDDPVTLAHVRQAGASGVVSALHHLNQGRAWPAEEVEKRKAEIEAAGLVWSVVESVAVAEDIKTRTGDFRALVEAYKSSIRAVARAGVGVICYNFMAVTDWTRTELNWPLPNGGTALRFDWTDLAAYDLFVLRRPGAEGDHPPARIAAAEARFRSMSEGDIDRLERVLIDWLPAREFVYDRAGFQRMLDIYRDVGTEGMRANLVEFIREVAPVAAEEGARLCIHPDDPAFPIFGLPRVMSTADDARALLDAVPEPANGLTLCSGAFGSNPANDLPAMAREFGPRIHFAHLRNVLIEPDGSFHEADHLDGSTDMLALVAELMREEDRRRAEGREDAVIPMRPDHGHLLVDDIGKRVNPGYSCIGRLKGLAELRGVMRTVRAFREGALS</sequence>
<organism evidence="10 11">
    <name type="scientific">Muricoccus pecuniae</name>
    <dbReference type="NCBI Taxonomy" id="693023"/>
    <lineage>
        <taxon>Bacteria</taxon>
        <taxon>Pseudomonadati</taxon>
        <taxon>Pseudomonadota</taxon>
        <taxon>Alphaproteobacteria</taxon>
        <taxon>Acetobacterales</taxon>
        <taxon>Roseomonadaceae</taxon>
        <taxon>Muricoccus</taxon>
    </lineage>
</organism>
<comment type="catalytic activity">
    <reaction evidence="1 9">
        <text>D-mannonate = 2-dehydro-3-deoxy-D-gluconate + H2O</text>
        <dbReference type="Rhea" id="RHEA:20097"/>
        <dbReference type="ChEBI" id="CHEBI:15377"/>
        <dbReference type="ChEBI" id="CHEBI:17767"/>
        <dbReference type="ChEBI" id="CHEBI:57990"/>
        <dbReference type="EC" id="4.2.1.8"/>
    </reaction>
</comment>
<dbReference type="SUPFAM" id="SSF51658">
    <property type="entry name" value="Xylose isomerase-like"/>
    <property type="match status" value="1"/>
</dbReference>
<dbReference type="GO" id="GO:0008198">
    <property type="term" value="F:ferrous iron binding"/>
    <property type="evidence" value="ECO:0007669"/>
    <property type="project" value="TreeGrafter"/>
</dbReference>
<dbReference type="PANTHER" id="PTHR30387:SF2">
    <property type="entry name" value="MANNONATE DEHYDRATASE"/>
    <property type="match status" value="1"/>
</dbReference>
<keyword evidence="8 9" id="KW-0456">Lyase</keyword>
<dbReference type="GO" id="GO:0042840">
    <property type="term" value="P:D-glucuronate catabolic process"/>
    <property type="evidence" value="ECO:0007669"/>
    <property type="project" value="TreeGrafter"/>
</dbReference>
<dbReference type="Proteomes" id="UP000580654">
    <property type="component" value="Unassembled WGS sequence"/>
</dbReference>
<comment type="caution">
    <text evidence="10">The sequence shown here is derived from an EMBL/GenBank/DDBJ whole genome shotgun (WGS) entry which is preliminary data.</text>
</comment>
<dbReference type="AlphaFoldDB" id="A0A840XZ34"/>
<evidence type="ECO:0000256" key="4">
    <source>
        <dbReference type="ARBA" id="ARBA00007389"/>
    </source>
</evidence>
<reference evidence="10 11" key="1">
    <citation type="submission" date="2020-08" db="EMBL/GenBank/DDBJ databases">
        <title>Genomic Encyclopedia of Type Strains, Phase IV (KMG-IV): sequencing the most valuable type-strain genomes for metagenomic binning, comparative biology and taxonomic classification.</title>
        <authorList>
            <person name="Goeker M."/>
        </authorList>
    </citation>
    <scope>NUCLEOTIDE SEQUENCE [LARGE SCALE GENOMIC DNA]</scope>
    <source>
        <strain evidence="10 11">DSM 25622</strain>
    </source>
</reference>
<dbReference type="Gene3D" id="3.20.20.150">
    <property type="entry name" value="Divalent-metal-dependent TIM barrel enzymes"/>
    <property type="match status" value="1"/>
</dbReference>
<evidence type="ECO:0000256" key="9">
    <source>
        <dbReference type="HAMAP-Rule" id="MF_00106"/>
    </source>
</evidence>
<dbReference type="EC" id="4.2.1.8" evidence="5 9"/>
<evidence type="ECO:0000256" key="2">
    <source>
        <dbReference type="ARBA" id="ARBA00002713"/>
    </source>
</evidence>
<accession>A0A840XZ34</accession>
<keyword evidence="11" id="KW-1185">Reference proteome</keyword>
<proteinExistence type="inferred from homology"/>
<dbReference type="NCBIfam" id="NF003027">
    <property type="entry name" value="PRK03906.1"/>
    <property type="match status" value="1"/>
</dbReference>
<dbReference type="RefSeq" id="WP_184517484.1">
    <property type="nucleotide sequence ID" value="NZ_JACIJD010000008.1"/>
</dbReference>
<keyword evidence="7 9" id="KW-0464">Manganese</keyword>
<evidence type="ECO:0000256" key="1">
    <source>
        <dbReference type="ARBA" id="ARBA00001794"/>
    </source>
</evidence>
<dbReference type="Pfam" id="PF03786">
    <property type="entry name" value="UxuA"/>
    <property type="match status" value="1"/>
</dbReference>
<dbReference type="GO" id="GO:0030145">
    <property type="term" value="F:manganese ion binding"/>
    <property type="evidence" value="ECO:0007669"/>
    <property type="project" value="TreeGrafter"/>
</dbReference>
<dbReference type="UniPathway" id="UPA00246"/>
<dbReference type="InterPro" id="IPR004628">
    <property type="entry name" value="Man_deHydtase"/>
</dbReference>
<dbReference type="PANTHER" id="PTHR30387">
    <property type="entry name" value="MANNONATE DEHYDRATASE"/>
    <property type="match status" value="1"/>
</dbReference>
<evidence type="ECO:0000256" key="5">
    <source>
        <dbReference type="ARBA" id="ARBA00012927"/>
    </source>
</evidence>